<dbReference type="PANTHER" id="PTHR34389:SF2">
    <property type="entry name" value="L-RHAMNOSE MUTAROTASE"/>
    <property type="match status" value="1"/>
</dbReference>
<dbReference type="RefSeq" id="WP_182498115.1">
    <property type="nucleotide sequence ID" value="NZ_BMKM01000001.1"/>
</dbReference>
<dbReference type="InterPro" id="IPR008000">
    <property type="entry name" value="Rham/fucose_mutarotase"/>
</dbReference>
<dbReference type="GO" id="GO:0016857">
    <property type="term" value="F:racemase and epimerase activity, acting on carbohydrates and derivatives"/>
    <property type="evidence" value="ECO:0007669"/>
    <property type="project" value="InterPro"/>
</dbReference>
<dbReference type="EMBL" id="BMKM01000001">
    <property type="protein sequence ID" value="GGE06810.1"/>
    <property type="molecule type" value="Genomic_DNA"/>
</dbReference>
<evidence type="ECO:0000313" key="2">
    <source>
        <dbReference type="Proteomes" id="UP000614460"/>
    </source>
</evidence>
<dbReference type="Gene3D" id="3.30.70.100">
    <property type="match status" value="1"/>
</dbReference>
<reference evidence="1" key="2">
    <citation type="submission" date="2020-09" db="EMBL/GenBank/DDBJ databases">
        <authorList>
            <person name="Sun Q."/>
            <person name="Zhou Y."/>
        </authorList>
    </citation>
    <scope>NUCLEOTIDE SEQUENCE</scope>
    <source>
        <strain evidence="1">CGMCC 1.15966</strain>
    </source>
</reference>
<accession>A0A8H9KSQ6</accession>
<reference evidence="1" key="1">
    <citation type="journal article" date="2014" name="Int. J. Syst. Evol. Microbiol.">
        <title>Complete genome sequence of Corynebacterium casei LMG S-19264T (=DSM 44701T), isolated from a smear-ripened cheese.</title>
        <authorList>
            <consortium name="US DOE Joint Genome Institute (JGI-PGF)"/>
            <person name="Walter F."/>
            <person name="Albersmeier A."/>
            <person name="Kalinowski J."/>
            <person name="Ruckert C."/>
        </authorList>
    </citation>
    <scope>NUCLEOTIDE SEQUENCE</scope>
    <source>
        <strain evidence="1">CGMCC 1.15966</strain>
    </source>
</reference>
<dbReference type="AlphaFoldDB" id="A0A8H9KSQ6"/>
<name>A0A8H9KSQ6_9SPHI</name>
<dbReference type="PANTHER" id="PTHR34389">
    <property type="entry name" value="L-RHAMNOSE MUTAROTASE"/>
    <property type="match status" value="1"/>
</dbReference>
<gene>
    <name evidence="1" type="primary">rhaM</name>
    <name evidence="1" type="ORF">GCM10011516_00660</name>
</gene>
<comment type="caution">
    <text evidence="1">The sequence shown here is derived from an EMBL/GenBank/DDBJ whole genome shotgun (WGS) entry which is preliminary data.</text>
</comment>
<dbReference type="InterPro" id="IPR011008">
    <property type="entry name" value="Dimeric_a/b-barrel"/>
</dbReference>
<proteinExistence type="predicted"/>
<dbReference type="GO" id="GO:0019301">
    <property type="term" value="P:rhamnose catabolic process"/>
    <property type="evidence" value="ECO:0007669"/>
    <property type="project" value="TreeGrafter"/>
</dbReference>
<organism evidence="1 2">
    <name type="scientific">Sphingobacterium cellulitidis</name>
    <dbReference type="NCBI Taxonomy" id="1768011"/>
    <lineage>
        <taxon>Bacteria</taxon>
        <taxon>Pseudomonadati</taxon>
        <taxon>Bacteroidota</taxon>
        <taxon>Sphingobacteriia</taxon>
        <taxon>Sphingobacteriales</taxon>
        <taxon>Sphingobacteriaceae</taxon>
        <taxon>Sphingobacterium</taxon>
    </lineage>
</organism>
<dbReference type="SUPFAM" id="SSF54909">
    <property type="entry name" value="Dimeric alpha+beta barrel"/>
    <property type="match status" value="1"/>
</dbReference>
<sequence length="104" mass="12378">MKQVAFKMKLIAGNEAEYLRRHQEIWPKLADLLKESGVSDYAIYLDPDTLDLFAVQKLRADFDEDKLKDNPIMKEWWEYMKDLMETNPDYSPKTSILKEVFYLP</sequence>
<dbReference type="Proteomes" id="UP000614460">
    <property type="component" value="Unassembled WGS sequence"/>
</dbReference>
<dbReference type="Pfam" id="PF05336">
    <property type="entry name" value="rhaM"/>
    <property type="match status" value="1"/>
</dbReference>
<protein>
    <submittedName>
        <fullName evidence="1">L-rhamnose mutarotase</fullName>
    </submittedName>
</protein>
<keyword evidence="2" id="KW-1185">Reference proteome</keyword>
<evidence type="ECO:0000313" key="1">
    <source>
        <dbReference type="EMBL" id="GGE06810.1"/>
    </source>
</evidence>